<keyword evidence="1" id="KW-0732">Signal</keyword>
<accession>A0A286UXV2</accession>
<dbReference type="Proteomes" id="UP000217199">
    <property type="component" value="Unassembled WGS sequence"/>
</dbReference>
<dbReference type="GO" id="GO:0006508">
    <property type="term" value="P:proteolysis"/>
    <property type="evidence" value="ECO:0007669"/>
    <property type="project" value="InterPro"/>
</dbReference>
<dbReference type="PANTHER" id="PTHR43037:SF4">
    <property type="entry name" value="PEPTIDASE S9 PROLYL OLIGOPEPTIDASE CATALYTIC DOMAIN-CONTAINING PROTEIN"/>
    <property type="match status" value="1"/>
</dbReference>
<name>A0A286UXV2_9AGAM</name>
<evidence type="ECO:0000313" key="3">
    <source>
        <dbReference type="EMBL" id="PAV24372.1"/>
    </source>
</evidence>
<feature type="domain" description="Peptidase S9 prolyl oligopeptidase catalytic" evidence="2">
    <location>
        <begin position="453"/>
        <end position="584"/>
    </location>
</feature>
<dbReference type="Gene3D" id="3.40.50.1820">
    <property type="entry name" value="alpha/beta hydrolase"/>
    <property type="match status" value="1"/>
</dbReference>
<gene>
    <name evidence="3" type="ORF">PNOK_0144000</name>
</gene>
<dbReference type="InterPro" id="IPR050955">
    <property type="entry name" value="Plant_Biomass_Hydrol_Est"/>
</dbReference>
<evidence type="ECO:0000313" key="4">
    <source>
        <dbReference type="Proteomes" id="UP000217199"/>
    </source>
</evidence>
<reference evidence="3 4" key="1">
    <citation type="journal article" date="2017" name="Mol. Ecol.">
        <title>Comparative and population genomic landscape of Phellinus noxius: A hypervariable fungus causing root rot in trees.</title>
        <authorList>
            <person name="Chung C.L."/>
            <person name="Lee T.J."/>
            <person name="Akiba M."/>
            <person name="Lee H.H."/>
            <person name="Kuo T.H."/>
            <person name="Liu D."/>
            <person name="Ke H.M."/>
            <person name="Yokoi T."/>
            <person name="Roa M.B."/>
            <person name="Lu M.J."/>
            <person name="Chang Y.Y."/>
            <person name="Ann P.J."/>
            <person name="Tsai J.N."/>
            <person name="Chen C.Y."/>
            <person name="Tzean S.S."/>
            <person name="Ota Y."/>
            <person name="Hattori T."/>
            <person name="Sahashi N."/>
            <person name="Liou R.F."/>
            <person name="Kikuchi T."/>
            <person name="Tsai I.J."/>
        </authorList>
    </citation>
    <scope>NUCLEOTIDE SEQUENCE [LARGE SCALE GENOMIC DNA]</scope>
    <source>
        <strain evidence="3 4">FFPRI411160</strain>
    </source>
</reference>
<organism evidence="3 4">
    <name type="scientific">Pyrrhoderma noxium</name>
    <dbReference type="NCBI Taxonomy" id="2282107"/>
    <lineage>
        <taxon>Eukaryota</taxon>
        <taxon>Fungi</taxon>
        <taxon>Dikarya</taxon>
        <taxon>Basidiomycota</taxon>
        <taxon>Agaricomycotina</taxon>
        <taxon>Agaricomycetes</taxon>
        <taxon>Hymenochaetales</taxon>
        <taxon>Hymenochaetaceae</taxon>
        <taxon>Pyrrhoderma</taxon>
    </lineage>
</organism>
<keyword evidence="4" id="KW-1185">Reference proteome</keyword>
<dbReference type="SUPFAM" id="SSF53474">
    <property type="entry name" value="alpha/beta-Hydrolases"/>
    <property type="match status" value="1"/>
</dbReference>
<comment type="caution">
    <text evidence="3">The sequence shown here is derived from an EMBL/GenBank/DDBJ whole genome shotgun (WGS) entry which is preliminary data.</text>
</comment>
<dbReference type="OrthoDB" id="449091at2759"/>
<dbReference type="InterPro" id="IPR001375">
    <property type="entry name" value="Peptidase_S9_cat"/>
</dbReference>
<dbReference type="GO" id="GO:0008236">
    <property type="term" value="F:serine-type peptidase activity"/>
    <property type="evidence" value="ECO:0007669"/>
    <property type="project" value="InterPro"/>
</dbReference>
<protein>
    <recommendedName>
        <fullName evidence="2">Peptidase S9 prolyl oligopeptidase catalytic domain-containing protein</fullName>
    </recommendedName>
</protein>
<proteinExistence type="predicted"/>
<evidence type="ECO:0000259" key="2">
    <source>
        <dbReference type="Pfam" id="PF00326"/>
    </source>
</evidence>
<sequence>MFPSQGSSSQWRAILSDDWDVLGPFLIHAREQHFTSPGFPLDLTAPYVHNDNGTWPSSLSSDTKASWKKYKADHEGNLAISYPEIRWAALRLTEGWEILQHHSLLHTTLVIEPISDISPTSPPRVLVELNQGSYFTILPRKTEDQIIPEWYSGNIYSMHRAPPTAVKLLGALNMDGPTIFDVFVSGDYEIRLFGDPRDNGSETPTLNISIKIDIEEVRTAIVRQPTHDIIPDFVDGNAFGEAVGVGVRSIGGWWSVESIETDKSLPGLQVTMADKQIIAPSQTRIIPIKLEQTAQYFGNLLALNIRLVEYSPISDLARNNTGRTITLSVVLNIRHAQLWSTSSWEVLRATFFFASTHPTYFLAKPPIHPISDGKIQIPILALHGAGVDILSSPFWAQAIPRQKYSWIIMAIGRTEWGLDWHGPSASEALATVTALSIILSSRNPWISYSFPPSSEVVLLGHSNGGQGVWYLTSRYPDRVRAAVPAAGYLSAPAYVPLIHSHGARYADPSLRAVLESALTADENPLFLGNIAYKVPILAVHGGNDTNVPTWHSREYISLIRSYGNERTVSLHIDEGQPHWYDNGDVSDFVLTVADPSRSGSLHGWSITKLCTPGRLGRLYVQRQNESTFIRTTNVYGISVKRDALVGNLYIDDEKQDINEAQYLSFLRMETGKWVLDHPRITESSAPLGRTLNMYETNGPLTIIVPFPSKIDSQALSTALRIAHDLDVFLKLDSQILPDTVAMSLIKSESSTLKSNLIILGGIENAVTRSLLQLPTKDIKTEFGLSEDGEWTLRGAPISKMTRNEDIGILFTHPHPFNPSAAAVILSGTKRLGGGMERALRLLAPRTGLIVPDWILSGKAADRFGICGILGAGVWDTKWRWNEPMSWVGW</sequence>
<dbReference type="PANTHER" id="PTHR43037">
    <property type="entry name" value="UNNAMED PRODUCT-RELATED"/>
    <property type="match status" value="1"/>
</dbReference>
<dbReference type="STRING" id="2282107.A0A286UXV2"/>
<dbReference type="EMBL" id="NBII01000001">
    <property type="protein sequence ID" value="PAV24372.1"/>
    <property type="molecule type" value="Genomic_DNA"/>
</dbReference>
<dbReference type="AlphaFoldDB" id="A0A286UXV2"/>
<dbReference type="Pfam" id="PF00326">
    <property type="entry name" value="Peptidase_S9"/>
    <property type="match status" value="1"/>
</dbReference>
<dbReference type="InterPro" id="IPR029058">
    <property type="entry name" value="AB_hydrolase_fold"/>
</dbReference>
<evidence type="ECO:0000256" key="1">
    <source>
        <dbReference type="ARBA" id="ARBA00022729"/>
    </source>
</evidence>
<dbReference type="InParanoid" id="A0A286UXV2"/>